<proteinExistence type="predicted"/>
<protein>
    <recommendedName>
        <fullName evidence="3">Saposin B-type domain-containing protein</fullName>
    </recommendedName>
</protein>
<keyword evidence="5" id="KW-1185">Reference proteome</keyword>
<evidence type="ECO:0000256" key="2">
    <source>
        <dbReference type="SAM" id="SignalP"/>
    </source>
</evidence>
<name>A0A9N9TM39_PHYSR</name>
<dbReference type="EMBL" id="OU900095">
    <property type="protein sequence ID" value="CAG9859065.1"/>
    <property type="molecule type" value="Genomic_DNA"/>
</dbReference>
<dbReference type="Proteomes" id="UP001153712">
    <property type="component" value="Chromosome 2"/>
</dbReference>
<dbReference type="PROSITE" id="PS50015">
    <property type="entry name" value="SAP_B"/>
    <property type="match status" value="1"/>
</dbReference>
<keyword evidence="1" id="KW-1015">Disulfide bond</keyword>
<organism evidence="4 5">
    <name type="scientific">Phyllotreta striolata</name>
    <name type="common">Striped flea beetle</name>
    <name type="synonym">Crioceris striolata</name>
    <dbReference type="NCBI Taxonomy" id="444603"/>
    <lineage>
        <taxon>Eukaryota</taxon>
        <taxon>Metazoa</taxon>
        <taxon>Ecdysozoa</taxon>
        <taxon>Arthropoda</taxon>
        <taxon>Hexapoda</taxon>
        <taxon>Insecta</taxon>
        <taxon>Pterygota</taxon>
        <taxon>Neoptera</taxon>
        <taxon>Endopterygota</taxon>
        <taxon>Coleoptera</taxon>
        <taxon>Polyphaga</taxon>
        <taxon>Cucujiformia</taxon>
        <taxon>Chrysomeloidea</taxon>
        <taxon>Chrysomelidae</taxon>
        <taxon>Galerucinae</taxon>
        <taxon>Alticini</taxon>
        <taxon>Phyllotreta</taxon>
    </lineage>
</organism>
<evidence type="ECO:0000256" key="1">
    <source>
        <dbReference type="ARBA" id="ARBA00023157"/>
    </source>
</evidence>
<dbReference type="InterPro" id="IPR008139">
    <property type="entry name" value="SaposinB_dom"/>
</dbReference>
<gene>
    <name evidence="4" type="ORF">PHYEVI_LOCUS5442</name>
</gene>
<accession>A0A9N9TM39</accession>
<sequence>MKCTLLLAVFCLATNIIYASATDTCDNCMTIVDLAVDVLSIGISDEQITAMGDFACKMFPFYVRPMCPLFYNVIYSIVYDMLMVQQISSTELCSISLLCPASTFCQENKGYYKFPLTDVICEKIENGEL</sequence>
<evidence type="ECO:0000313" key="4">
    <source>
        <dbReference type="EMBL" id="CAG9859065.1"/>
    </source>
</evidence>
<dbReference type="AlphaFoldDB" id="A0A9N9TM39"/>
<reference evidence="4" key="1">
    <citation type="submission" date="2022-01" db="EMBL/GenBank/DDBJ databases">
        <authorList>
            <person name="King R."/>
        </authorList>
    </citation>
    <scope>NUCLEOTIDE SEQUENCE</scope>
</reference>
<keyword evidence="2" id="KW-0732">Signal</keyword>
<dbReference type="SUPFAM" id="SSF47862">
    <property type="entry name" value="Saposin"/>
    <property type="match status" value="1"/>
</dbReference>
<feature type="chain" id="PRO_5040411202" description="Saposin B-type domain-containing protein" evidence="2">
    <location>
        <begin position="22"/>
        <end position="129"/>
    </location>
</feature>
<dbReference type="OrthoDB" id="6780002at2759"/>
<dbReference type="Gene3D" id="1.10.225.10">
    <property type="entry name" value="Saposin-like"/>
    <property type="match status" value="1"/>
</dbReference>
<dbReference type="InterPro" id="IPR011001">
    <property type="entry name" value="Saposin-like"/>
</dbReference>
<evidence type="ECO:0000313" key="5">
    <source>
        <dbReference type="Proteomes" id="UP001153712"/>
    </source>
</evidence>
<feature type="signal peptide" evidence="2">
    <location>
        <begin position="1"/>
        <end position="21"/>
    </location>
</feature>
<feature type="domain" description="Saposin B-type" evidence="3">
    <location>
        <begin position="21"/>
        <end position="103"/>
    </location>
</feature>
<evidence type="ECO:0000259" key="3">
    <source>
        <dbReference type="PROSITE" id="PS50015"/>
    </source>
</evidence>